<dbReference type="Proteomes" id="UP000547011">
    <property type="component" value="Unassembled WGS sequence"/>
</dbReference>
<dbReference type="EMBL" id="JACIEW010000002">
    <property type="protein sequence ID" value="MBB4051455.1"/>
    <property type="molecule type" value="Genomic_DNA"/>
</dbReference>
<accession>A0A7W6IKX3</accession>
<name>A0A7W6IKX3_9HYPH</name>
<dbReference type="Gene3D" id="3.40.50.1000">
    <property type="entry name" value="HAD superfamily/HAD-like"/>
    <property type="match status" value="1"/>
</dbReference>
<dbReference type="SFLD" id="SFLDS00003">
    <property type="entry name" value="Haloacid_Dehalogenase"/>
    <property type="match status" value="1"/>
</dbReference>
<dbReference type="PANTHER" id="PTHR43611:SF3">
    <property type="entry name" value="FLAVIN MONONUCLEOTIDE HYDROLASE 1, CHLOROPLATIC"/>
    <property type="match status" value="1"/>
</dbReference>
<protein>
    <submittedName>
        <fullName evidence="1">Putative hydrolase of the HAD superfamily</fullName>
    </submittedName>
</protein>
<sequence length="208" mass="24142">MTRAVVFDVDGVLVHGYHARPERQRRWDENLLADLGVDPDRFREEFIFDIFIKKVIIGEMALIEALDKRLPGLGYAGSPMAFAQYWLANDSRVNSELLDAIRVLKARDDVRLYVATNQDHMRAQWLWQTLGFGDLFEDIFYSARIGMTKAHKGFFSFADDRMGKSDEPPLFFDDTQKVIDVARSCGWDAVLFDTNRQFFDHPWVKARL</sequence>
<dbReference type="InterPro" id="IPR006439">
    <property type="entry name" value="HAD-SF_hydro_IA"/>
</dbReference>
<dbReference type="PANTHER" id="PTHR43611">
    <property type="entry name" value="ALPHA-D-GLUCOSE 1-PHOSPHATE PHOSPHATASE"/>
    <property type="match status" value="1"/>
</dbReference>
<dbReference type="SUPFAM" id="SSF56784">
    <property type="entry name" value="HAD-like"/>
    <property type="match status" value="1"/>
</dbReference>
<dbReference type="SFLD" id="SFLDG01129">
    <property type="entry name" value="C1.5:_HAD__Beta-PGM__Phosphata"/>
    <property type="match status" value="1"/>
</dbReference>
<dbReference type="AlphaFoldDB" id="A0A7W6IKX3"/>
<evidence type="ECO:0000313" key="2">
    <source>
        <dbReference type="Proteomes" id="UP000547011"/>
    </source>
</evidence>
<comment type="caution">
    <text evidence="1">The sequence shown here is derived from an EMBL/GenBank/DDBJ whole genome shotgun (WGS) entry which is preliminary data.</text>
</comment>
<dbReference type="GO" id="GO:0016787">
    <property type="term" value="F:hydrolase activity"/>
    <property type="evidence" value="ECO:0007669"/>
    <property type="project" value="UniProtKB-KW"/>
</dbReference>
<proteinExistence type="predicted"/>
<keyword evidence="2" id="KW-1185">Reference proteome</keyword>
<evidence type="ECO:0000313" key="1">
    <source>
        <dbReference type="EMBL" id="MBB4051455.1"/>
    </source>
</evidence>
<keyword evidence="1" id="KW-0378">Hydrolase</keyword>
<dbReference type="NCBIfam" id="TIGR01509">
    <property type="entry name" value="HAD-SF-IA-v3"/>
    <property type="match status" value="1"/>
</dbReference>
<dbReference type="RefSeq" id="WP_183310212.1">
    <property type="nucleotide sequence ID" value="NZ_JACIEW010000002.1"/>
</dbReference>
<reference evidence="1 2" key="1">
    <citation type="submission" date="2020-08" db="EMBL/GenBank/DDBJ databases">
        <title>Genomic Encyclopedia of Type Strains, Phase IV (KMG-IV): sequencing the most valuable type-strain genomes for metagenomic binning, comparative biology and taxonomic classification.</title>
        <authorList>
            <person name="Goeker M."/>
        </authorList>
    </citation>
    <scope>NUCLEOTIDE SEQUENCE [LARGE SCALE GENOMIC DNA]</scope>
    <source>
        <strain evidence="1 2">DSM 23447</strain>
    </source>
</reference>
<dbReference type="InterPro" id="IPR023214">
    <property type="entry name" value="HAD_sf"/>
</dbReference>
<dbReference type="Pfam" id="PF00702">
    <property type="entry name" value="Hydrolase"/>
    <property type="match status" value="1"/>
</dbReference>
<organism evidence="1 2">
    <name type="scientific">Devosia subaequoris</name>
    <dbReference type="NCBI Taxonomy" id="395930"/>
    <lineage>
        <taxon>Bacteria</taxon>
        <taxon>Pseudomonadati</taxon>
        <taxon>Pseudomonadota</taxon>
        <taxon>Alphaproteobacteria</taxon>
        <taxon>Hyphomicrobiales</taxon>
        <taxon>Devosiaceae</taxon>
        <taxon>Devosia</taxon>
    </lineage>
</organism>
<gene>
    <name evidence="1" type="ORF">GGR20_001091</name>
</gene>
<dbReference type="InterPro" id="IPR036412">
    <property type="entry name" value="HAD-like_sf"/>
</dbReference>